<evidence type="ECO:0000313" key="11">
    <source>
        <dbReference type="EMBL" id="RXH99198.1"/>
    </source>
</evidence>
<comment type="subcellular location">
    <subcellularLocation>
        <location evidence="2">Endomembrane system</location>
        <topology evidence="2">Multi-pass membrane protein</topology>
    </subcellularLocation>
</comment>
<comment type="catalytic activity">
    <reaction evidence="1">
        <text>S-ubiquitinyl-[E2 ubiquitin-conjugating enzyme]-L-cysteine + [acceptor protein]-L-lysine = [E2 ubiquitin-conjugating enzyme]-L-cysteine + N(6)-ubiquitinyl-[acceptor protein]-L-lysine.</text>
        <dbReference type="EC" id="2.3.2.27"/>
    </reaction>
</comment>
<keyword evidence="6" id="KW-0812">Transmembrane</keyword>
<evidence type="ECO:0000256" key="3">
    <source>
        <dbReference type="ARBA" id="ARBA00004906"/>
    </source>
</evidence>
<evidence type="ECO:0000256" key="7">
    <source>
        <dbReference type="ARBA" id="ARBA00022786"/>
    </source>
</evidence>
<evidence type="ECO:0000256" key="2">
    <source>
        <dbReference type="ARBA" id="ARBA00004127"/>
    </source>
</evidence>
<evidence type="ECO:0000256" key="6">
    <source>
        <dbReference type="ARBA" id="ARBA00022692"/>
    </source>
</evidence>
<evidence type="ECO:0000256" key="9">
    <source>
        <dbReference type="ARBA" id="ARBA00023136"/>
    </source>
</evidence>
<comment type="pathway">
    <text evidence="3">Protein modification; protein ubiquitination.</text>
</comment>
<dbReference type="InterPro" id="IPR021319">
    <property type="entry name" value="DUF2921"/>
</dbReference>
<name>A0A498JTL3_MALDO</name>
<organism evidence="11 12">
    <name type="scientific">Malus domestica</name>
    <name type="common">Apple</name>
    <name type="synonym">Pyrus malus</name>
    <dbReference type="NCBI Taxonomy" id="3750"/>
    <lineage>
        <taxon>Eukaryota</taxon>
        <taxon>Viridiplantae</taxon>
        <taxon>Streptophyta</taxon>
        <taxon>Embryophyta</taxon>
        <taxon>Tracheophyta</taxon>
        <taxon>Spermatophyta</taxon>
        <taxon>Magnoliopsida</taxon>
        <taxon>eudicotyledons</taxon>
        <taxon>Gunneridae</taxon>
        <taxon>Pentapetalae</taxon>
        <taxon>rosids</taxon>
        <taxon>fabids</taxon>
        <taxon>Rosales</taxon>
        <taxon>Rosaceae</taxon>
        <taxon>Amygdaloideae</taxon>
        <taxon>Maleae</taxon>
        <taxon>Malus</taxon>
    </lineage>
</organism>
<keyword evidence="5" id="KW-0808">Transferase</keyword>
<evidence type="ECO:0000256" key="4">
    <source>
        <dbReference type="ARBA" id="ARBA00012483"/>
    </source>
</evidence>
<keyword evidence="12" id="KW-1185">Reference proteome</keyword>
<accession>A0A498JTL3</accession>
<gene>
    <name evidence="11" type="ORF">DVH24_011523</name>
</gene>
<evidence type="ECO:0000313" key="12">
    <source>
        <dbReference type="Proteomes" id="UP000290289"/>
    </source>
</evidence>
<keyword evidence="8" id="KW-1133">Transmembrane helix</keyword>
<dbReference type="PANTHER" id="PTHR33389">
    <property type="entry name" value="FAMILY PROTEIN, PUTATIVE (DUF2921)-RELATED"/>
    <property type="match status" value="1"/>
</dbReference>
<proteinExistence type="predicted"/>
<evidence type="ECO:0000256" key="8">
    <source>
        <dbReference type="ARBA" id="ARBA00022989"/>
    </source>
</evidence>
<dbReference type="GO" id="GO:0061630">
    <property type="term" value="F:ubiquitin protein ligase activity"/>
    <property type="evidence" value="ECO:0007669"/>
    <property type="project" value="UniProtKB-EC"/>
</dbReference>
<dbReference type="Pfam" id="PF11145">
    <property type="entry name" value="DUF2921"/>
    <property type="match status" value="1"/>
</dbReference>
<keyword evidence="7" id="KW-0833">Ubl conjugation pathway</keyword>
<dbReference type="Proteomes" id="UP000290289">
    <property type="component" value="Chromosome 5"/>
</dbReference>
<dbReference type="AlphaFoldDB" id="A0A498JTL3"/>
<evidence type="ECO:0000259" key="10">
    <source>
        <dbReference type="Pfam" id="PF11145"/>
    </source>
</evidence>
<keyword evidence="9" id="KW-0472">Membrane</keyword>
<dbReference type="GO" id="GO:0012505">
    <property type="term" value="C:endomembrane system"/>
    <property type="evidence" value="ECO:0007669"/>
    <property type="project" value="UniProtKB-SubCell"/>
</dbReference>
<dbReference type="EC" id="2.3.2.27" evidence="4"/>
<protein>
    <recommendedName>
        <fullName evidence="4">RING-type E3 ubiquitin transferase</fullName>
        <ecNumber evidence="4">2.3.2.27</ecNumber>
    </recommendedName>
</protein>
<feature type="domain" description="SWEET-like" evidence="10">
    <location>
        <begin position="98"/>
        <end position="192"/>
    </location>
</feature>
<reference evidence="11 12" key="1">
    <citation type="submission" date="2018-10" db="EMBL/GenBank/DDBJ databases">
        <title>A high-quality apple genome assembly.</title>
        <authorList>
            <person name="Hu J."/>
        </authorList>
    </citation>
    <scope>NUCLEOTIDE SEQUENCE [LARGE SCALE GENOMIC DNA]</scope>
    <source>
        <strain evidence="12">cv. HFTH1</strain>
        <tissue evidence="11">Young leaf</tissue>
    </source>
</reference>
<dbReference type="PANTHER" id="PTHR33389:SF22">
    <property type="entry name" value="FAMILY PROTEIN, PUTATIVE (DUF2921)-RELATED"/>
    <property type="match status" value="1"/>
</dbReference>
<evidence type="ECO:0000256" key="1">
    <source>
        <dbReference type="ARBA" id="ARBA00000900"/>
    </source>
</evidence>
<sequence length="223" mass="24336">MMIFSTVTAGQVLDFSASTVFFQILLEFKPLLLGLVFRSCSELFRFSGEVIPIKISIARKTDNIGDISPILSAFSSLLTSTTLSGSTSALTPALSWMILFNLFFNSGEKALASAFYLGTIIIRLLPHAYDLYRARTGTWFVELPNIYASHRIDFYSTALPGTSSSIIPSGGMLFADVVFLQQRFNGRCILPSGGGLSALPFPYSSCWKNNASFCLVLMDNSSA</sequence>
<dbReference type="EMBL" id="RDQH01000331">
    <property type="protein sequence ID" value="RXH99198.1"/>
    <property type="molecule type" value="Genomic_DNA"/>
</dbReference>
<evidence type="ECO:0000256" key="5">
    <source>
        <dbReference type="ARBA" id="ARBA00022679"/>
    </source>
</evidence>
<comment type="caution">
    <text evidence="11">The sequence shown here is derived from an EMBL/GenBank/DDBJ whole genome shotgun (WGS) entry which is preliminary data.</text>
</comment>